<name>A0AAV0YS95_VICFA</name>
<dbReference type="PANTHER" id="PTHR13318">
    <property type="entry name" value="PARTNER OF PAIRED, ISOFORM B-RELATED"/>
    <property type="match status" value="1"/>
</dbReference>
<protein>
    <submittedName>
        <fullName evidence="1">Uncharacterized protein</fullName>
    </submittedName>
</protein>
<evidence type="ECO:0000313" key="1">
    <source>
        <dbReference type="EMBL" id="CAI8588985.1"/>
    </source>
</evidence>
<dbReference type="SUPFAM" id="SSF52047">
    <property type="entry name" value="RNI-like"/>
    <property type="match status" value="1"/>
</dbReference>
<dbReference type="Proteomes" id="UP001157006">
    <property type="component" value="Chromosome 1L"/>
</dbReference>
<dbReference type="PANTHER" id="PTHR13318:SF106">
    <property type="entry name" value="F-BOX_LRR-REPEAT PROTEIN 2"/>
    <property type="match status" value="1"/>
</dbReference>
<dbReference type="GO" id="GO:0019005">
    <property type="term" value="C:SCF ubiquitin ligase complex"/>
    <property type="evidence" value="ECO:0007669"/>
    <property type="project" value="TreeGrafter"/>
</dbReference>
<dbReference type="InterPro" id="IPR032675">
    <property type="entry name" value="LRR_dom_sf"/>
</dbReference>
<sequence>MFVSAFPNLQLLDLKPCKNISLQAIVQVLKRCCKISHLDLSFCNLTSGLNLLEMNFQVPHLKMLNLTSSQVDDATLHVISKNCSGLLQLLLINCSRCTHKGVKHVVENCTPLREINLNNCLNVHTNVAASMLFSSPSLRKITALPHIHFTETERKLLRLRQGCIVF</sequence>
<keyword evidence="2" id="KW-1185">Reference proteome</keyword>
<dbReference type="Gene3D" id="3.80.10.10">
    <property type="entry name" value="Ribonuclease Inhibitor"/>
    <property type="match status" value="2"/>
</dbReference>
<organism evidence="1 2">
    <name type="scientific">Vicia faba</name>
    <name type="common">Broad bean</name>
    <name type="synonym">Faba vulgaris</name>
    <dbReference type="NCBI Taxonomy" id="3906"/>
    <lineage>
        <taxon>Eukaryota</taxon>
        <taxon>Viridiplantae</taxon>
        <taxon>Streptophyta</taxon>
        <taxon>Embryophyta</taxon>
        <taxon>Tracheophyta</taxon>
        <taxon>Spermatophyta</taxon>
        <taxon>Magnoliopsida</taxon>
        <taxon>eudicotyledons</taxon>
        <taxon>Gunneridae</taxon>
        <taxon>Pentapetalae</taxon>
        <taxon>rosids</taxon>
        <taxon>fabids</taxon>
        <taxon>Fabales</taxon>
        <taxon>Fabaceae</taxon>
        <taxon>Papilionoideae</taxon>
        <taxon>50 kb inversion clade</taxon>
        <taxon>NPAAA clade</taxon>
        <taxon>Hologalegina</taxon>
        <taxon>IRL clade</taxon>
        <taxon>Fabeae</taxon>
        <taxon>Vicia</taxon>
    </lineage>
</organism>
<dbReference type="GO" id="GO:0031146">
    <property type="term" value="P:SCF-dependent proteasomal ubiquitin-dependent protein catabolic process"/>
    <property type="evidence" value="ECO:0007669"/>
    <property type="project" value="TreeGrafter"/>
</dbReference>
<dbReference type="AlphaFoldDB" id="A0AAV0YS95"/>
<accession>A0AAV0YS95</accession>
<proteinExistence type="predicted"/>
<reference evidence="1 2" key="1">
    <citation type="submission" date="2023-01" db="EMBL/GenBank/DDBJ databases">
        <authorList>
            <person name="Kreplak J."/>
        </authorList>
    </citation>
    <scope>NUCLEOTIDE SEQUENCE [LARGE SCALE GENOMIC DNA]</scope>
</reference>
<evidence type="ECO:0000313" key="2">
    <source>
        <dbReference type="Proteomes" id="UP001157006"/>
    </source>
</evidence>
<gene>
    <name evidence="1" type="ORF">VFH_I373200</name>
</gene>
<dbReference type="EMBL" id="OX451736">
    <property type="protein sequence ID" value="CAI8588985.1"/>
    <property type="molecule type" value="Genomic_DNA"/>
</dbReference>